<evidence type="ECO:0000256" key="1">
    <source>
        <dbReference type="ARBA" id="ARBA00023157"/>
    </source>
</evidence>
<dbReference type="PANTHER" id="PTHR22803">
    <property type="entry name" value="MANNOSE, PHOSPHOLIPASE, LECTIN RECEPTOR RELATED"/>
    <property type="match status" value="1"/>
</dbReference>
<name>C3YQP9_BRAFL</name>
<dbReference type="STRING" id="7739.C3YQP9"/>
<proteinExistence type="predicted"/>
<dbReference type="InterPro" id="IPR016186">
    <property type="entry name" value="C-type_lectin-like/link_sf"/>
</dbReference>
<dbReference type="Gene3D" id="3.10.100.10">
    <property type="entry name" value="Mannose-Binding Protein A, subunit A"/>
    <property type="match status" value="1"/>
</dbReference>
<dbReference type="CDD" id="cd00037">
    <property type="entry name" value="CLECT"/>
    <property type="match status" value="1"/>
</dbReference>
<dbReference type="InterPro" id="IPR016187">
    <property type="entry name" value="CTDL_fold"/>
</dbReference>
<organism>
    <name type="scientific">Branchiostoma floridae</name>
    <name type="common">Florida lancelet</name>
    <name type="synonym">Amphioxus</name>
    <dbReference type="NCBI Taxonomy" id="7739"/>
    <lineage>
        <taxon>Eukaryota</taxon>
        <taxon>Metazoa</taxon>
        <taxon>Chordata</taxon>
        <taxon>Cephalochordata</taxon>
        <taxon>Leptocardii</taxon>
        <taxon>Amphioxiformes</taxon>
        <taxon>Branchiostomatidae</taxon>
        <taxon>Branchiostoma</taxon>
    </lineage>
</organism>
<dbReference type="InterPro" id="IPR018378">
    <property type="entry name" value="C-type_lectin_CS"/>
</dbReference>
<reference evidence="3" key="1">
    <citation type="journal article" date="2008" name="Nature">
        <title>The amphioxus genome and the evolution of the chordate karyotype.</title>
        <authorList>
            <consortium name="US DOE Joint Genome Institute (JGI-PGF)"/>
            <person name="Putnam N.H."/>
            <person name="Butts T."/>
            <person name="Ferrier D.E.K."/>
            <person name="Furlong R.F."/>
            <person name="Hellsten U."/>
            <person name="Kawashima T."/>
            <person name="Robinson-Rechavi M."/>
            <person name="Shoguchi E."/>
            <person name="Terry A."/>
            <person name="Yu J.-K."/>
            <person name="Benito-Gutierrez E.L."/>
            <person name="Dubchak I."/>
            <person name="Garcia-Fernandez J."/>
            <person name="Gibson-Brown J.J."/>
            <person name="Grigoriev I.V."/>
            <person name="Horton A.C."/>
            <person name="de Jong P.J."/>
            <person name="Jurka J."/>
            <person name="Kapitonov V.V."/>
            <person name="Kohara Y."/>
            <person name="Kuroki Y."/>
            <person name="Lindquist E."/>
            <person name="Lucas S."/>
            <person name="Osoegawa K."/>
            <person name="Pennacchio L.A."/>
            <person name="Salamov A.A."/>
            <person name="Satou Y."/>
            <person name="Sauka-Spengler T."/>
            <person name="Schmutz J."/>
            <person name="Shin-I T."/>
            <person name="Toyoda A."/>
            <person name="Bronner-Fraser M."/>
            <person name="Fujiyama A."/>
            <person name="Holland L.Z."/>
            <person name="Holland P.W.H."/>
            <person name="Satoh N."/>
            <person name="Rokhsar D.S."/>
        </authorList>
    </citation>
    <scope>NUCLEOTIDE SEQUENCE [LARGE SCALE GENOMIC DNA]</scope>
    <source>
        <strain evidence="3">S238N-H82</strain>
        <tissue evidence="3">Testes</tissue>
    </source>
</reference>
<accession>C3YQP9</accession>
<dbReference type="AlphaFoldDB" id="C3YQP9"/>
<dbReference type="InterPro" id="IPR001304">
    <property type="entry name" value="C-type_lectin-like"/>
</dbReference>
<gene>
    <name evidence="3" type="ORF">BRAFLDRAFT_244065</name>
</gene>
<dbReference type="Pfam" id="PF00059">
    <property type="entry name" value="Lectin_C"/>
    <property type="match status" value="1"/>
</dbReference>
<protein>
    <recommendedName>
        <fullName evidence="2">C-type lectin domain-containing protein</fullName>
    </recommendedName>
</protein>
<dbReference type="PROSITE" id="PS50041">
    <property type="entry name" value="C_TYPE_LECTIN_2"/>
    <property type="match status" value="1"/>
</dbReference>
<sequence length="130" mass="15394">RCEAGWEEYSNYCYKFVRRTATWRAAESRCRQQGAVLTSIMGSQENRFVSSLFSRGRRAWVGLNRIDKSWQWIGGLPVTYTNWAPGQPTMKKWGQRERCVHIYLKRRGMWNDDTCGTKYSYICKKPNKCF</sequence>
<dbReference type="EMBL" id="GG666543">
    <property type="protein sequence ID" value="EEN57405.1"/>
    <property type="molecule type" value="Genomic_DNA"/>
</dbReference>
<dbReference type="PROSITE" id="PS00615">
    <property type="entry name" value="C_TYPE_LECTIN_1"/>
    <property type="match status" value="1"/>
</dbReference>
<feature type="non-terminal residue" evidence="3">
    <location>
        <position position="1"/>
    </location>
</feature>
<feature type="domain" description="C-type lectin" evidence="2">
    <location>
        <begin position="9"/>
        <end position="124"/>
    </location>
</feature>
<dbReference type="eggNOG" id="KOG4297">
    <property type="taxonomic scope" value="Eukaryota"/>
</dbReference>
<keyword evidence="1" id="KW-1015">Disulfide bond</keyword>
<dbReference type="SMART" id="SM00034">
    <property type="entry name" value="CLECT"/>
    <property type="match status" value="1"/>
</dbReference>
<dbReference type="InterPro" id="IPR050111">
    <property type="entry name" value="C-type_lectin/snaclec_domain"/>
</dbReference>
<dbReference type="InParanoid" id="C3YQP9"/>
<evidence type="ECO:0000313" key="3">
    <source>
        <dbReference type="EMBL" id="EEN57405.1"/>
    </source>
</evidence>
<dbReference type="FunFam" id="3.10.100.10:FF:000146">
    <property type="entry name" value="Uncharacterized protein"/>
    <property type="match status" value="1"/>
</dbReference>
<dbReference type="FunCoup" id="C3YQP9">
    <property type="interactions" value="15"/>
</dbReference>
<evidence type="ECO:0000259" key="2">
    <source>
        <dbReference type="PROSITE" id="PS50041"/>
    </source>
</evidence>
<dbReference type="SUPFAM" id="SSF56436">
    <property type="entry name" value="C-type lectin-like"/>
    <property type="match status" value="1"/>
</dbReference>